<evidence type="ECO:0000313" key="8">
    <source>
        <dbReference type="EMBL" id="TPX65071.1"/>
    </source>
</evidence>
<name>A0A507EML0_9FUNG</name>
<dbReference type="EMBL" id="QEAP01000511">
    <property type="protein sequence ID" value="TPX65071.1"/>
    <property type="molecule type" value="Genomic_DNA"/>
</dbReference>
<dbReference type="STRING" id="246404.A0A507EML0"/>
<comment type="similarity">
    <text evidence="2">Belongs to the glycosyltransferase 32 family.</text>
</comment>
<accession>A0A507EML0</accession>
<dbReference type="GO" id="GO:0000139">
    <property type="term" value="C:Golgi membrane"/>
    <property type="evidence" value="ECO:0007669"/>
    <property type="project" value="UniProtKB-SubCell"/>
</dbReference>
<evidence type="ECO:0000256" key="6">
    <source>
        <dbReference type="ARBA" id="ARBA00023136"/>
    </source>
</evidence>
<keyword evidence="4" id="KW-0808">Transferase</keyword>
<proteinExistence type="inferred from homology"/>
<dbReference type="InterPro" id="IPR029044">
    <property type="entry name" value="Nucleotide-diphossugar_trans"/>
</dbReference>
<comment type="caution">
    <text evidence="8">The sequence shown here is derived from an EMBL/GenBank/DDBJ whole genome shotgun (WGS) entry which is preliminary data.</text>
</comment>
<evidence type="ECO:0000256" key="3">
    <source>
        <dbReference type="ARBA" id="ARBA00022676"/>
    </source>
</evidence>
<organism evidence="8 9">
    <name type="scientific">Chytriomyces confervae</name>
    <dbReference type="NCBI Taxonomy" id="246404"/>
    <lineage>
        <taxon>Eukaryota</taxon>
        <taxon>Fungi</taxon>
        <taxon>Fungi incertae sedis</taxon>
        <taxon>Chytridiomycota</taxon>
        <taxon>Chytridiomycota incertae sedis</taxon>
        <taxon>Chytridiomycetes</taxon>
        <taxon>Chytridiales</taxon>
        <taxon>Chytriomycetaceae</taxon>
        <taxon>Chytriomyces</taxon>
    </lineage>
</organism>
<evidence type="ECO:0000256" key="2">
    <source>
        <dbReference type="ARBA" id="ARBA00009003"/>
    </source>
</evidence>
<dbReference type="GO" id="GO:0016758">
    <property type="term" value="F:hexosyltransferase activity"/>
    <property type="evidence" value="ECO:0007669"/>
    <property type="project" value="UniProtKB-ARBA"/>
</dbReference>
<dbReference type="InterPro" id="IPR051981">
    <property type="entry name" value="Glycosyltransf_32"/>
</dbReference>
<dbReference type="Pfam" id="PF04572">
    <property type="entry name" value="Gb3_synth"/>
    <property type="match status" value="1"/>
</dbReference>
<dbReference type="InterPro" id="IPR007652">
    <property type="entry name" value="A1-4-GlycosylTfrase_dom"/>
</dbReference>
<keyword evidence="5" id="KW-0333">Golgi apparatus</keyword>
<evidence type="ECO:0000256" key="4">
    <source>
        <dbReference type="ARBA" id="ARBA00022679"/>
    </source>
</evidence>
<comment type="subcellular location">
    <subcellularLocation>
        <location evidence="1">Golgi apparatus membrane</location>
        <topology evidence="1">Single-pass type II membrane protein</topology>
    </subcellularLocation>
</comment>
<dbReference type="PANTHER" id="PTHR12042">
    <property type="entry name" value="LACTOSYLCERAMIDE 4-ALPHA-GALACTOSYLTRANSFERASE ALPHA- 1,4-GALACTOSYLTRANSFERASE"/>
    <property type="match status" value="1"/>
</dbReference>
<sequence>MTRSTIKLLVPLLILFVSLNLLALFLTLTSPVLDPSATHSNNNNRTHNELSLSSLTKPKRIGSKCRHFVKHAKNPGKRFLNAKGLKLKKPPTSPKLPQQISFLHYNALLKNPRYLCSVESAARQNPNHQITVYAKNVSDFETVLTKLFLRDQVSVLELDWRAMFNETPLAEWYDNGTYLESKWVDQNLGNAFRLAIMWKLGGFYLDMDIISLNPLGALGTTLAKQTGPNILNNAFFGFKKGDLFTWEMMREFVDGFNGTVWGRNGPRMVDRTYNKLCKKTNGQLPTTVFSSCDAAIAPPILFFPFSYGSRKKSLRPWKSSCDVMKRLADKSIGVHWWNKGLKGENIATETVLEAIMMHHCPITYRQYSAQELGFFSQKDIDLGKGRDWDGFEVADGF</sequence>
<dbReference type="AlphaFoldDB" id="A0A507EML0"/>
<evidence type="ECO:0000259" key="7">
    <source>
        <dbReference type="Pfam" id="PF04572"/>
    </source>
</evidence>
<reference evidence="8 9" key="1">
    <citation type="journal article" date="2019" name="Sci. Rep.">
        <title>Comparative genomics of chytrid fungi reveal insights into the obligate biotrophic and pathogenic lifestyle of Synchytrium endobioticum.</title>
        <authorList>
            <person name="van de Vossenberg B.T.L.H."/>
            <person name="Warris S."/>
            <person name="Nguyen H.D.T."/>
            <person name="van Gent-Pelzer M.P.E."/>
            <person name="Joly D.L."/>
            <person name="van de Geest H.C."/>
            <person name="Bonants P.J.M."/>
            <person name="Smith D.S."/>
            <person name="Levesque C.A."/>
            <person name="van der Lee T.A.J."/>
        </authorList>
    </citation>
    <scope>NUCLEOTIDE SEQUENCE [LARGE SCALE GENOMIC DNA]</scope>
    <source>
        <strain evidence="8 9">CBS 675.73</strain>
    </source>
</reference>
<dbReference type="Gene3D" id="3.90.550.20">
    <property type="match status" value="1"/>
</dbReference>
<protein>
    <recommendedName>
        <fullName evidence="7">Alpha 1,4-glycosyltransferase domain-containing protein</fullName>
    </recommendedName>
</protein>
<gene>
    <name evidence="8" type="ORF">CcCBS67573_g08240</name>
</gene>
<dbReference type="OrthoDB" id="409543at2759"/>
<dbReference type="SUPFAM" id="SSF53448">
    <property type="entry name" value="Nucleotide-diphospho-sugar transferases"/>
    <property type="match status" value="1"/>
</dbReference>
<keyword evidence="3" id="KW-0328">Glycosyltransferase</keyword>
<feature type="domain" description="Alpha 1,4-glycosyltransferase" evidence="7">
    <location>
        <begin position="238"/>
        <end position="365"/>
    </location>
</feature>
<keyword evidence="6" id="KW-0472">Membrane</keyword>
<dbReference type="PANTHER" id="PTHR12042:SF21">
    <property type="entry name" value="ALPHA1,4-GALACTOSYLTRANSFERASE 1-RELATED"/>
    <property type="match status" value="1"/>
</dbReference>
<dbReference type="GO" id="GO:0006688">
    <property type="term" value="P:glycosphingolipid biosynthetic process"/>
    <property type="evidence" value="ECO:0007669"/>
    <property type="project" value="TreeGrafter"/>
</dbReference>
<keyword evidence="9" id="KW-1185">Reference proteome</keyword>
<evidence type="ECO:0000256" key="1">
    <source>
        <dbReference type="ARBA" id="ARBA00004323"/>
    </source>
</evidence>
<dbReference type="Proteomes" id="UP000320333">
    <property type="component" value="Unassembled WGS sequence"/>
</dbReference>
<dbReference type="Pfam" id="PF04488">
    <property type="entry name" value="Gly_transf_sug"/>
    <property type="match status" value="1"/>
</dbReference>
<evidence type="ECO:0000313" key="9">
    <source>
        <dbReference type="Proteomes" id="UP000320333"/>
    </source>
</evidence>
<dbReference type="InterPro" id="IPR007577">
    <property type="entry name" value="GlycoTrfase_DXD_sugar-bd_CS"/>
</dbReference>
<evidence type="ECO:0000256" key="5">
    <source>
        <dbReference type="ARBA" id="ARBA00023034"/>
    </source>
</evidence>